<reference evidence="2 3" key="1">
    <citation type="journal article" date="2010" name="BMC Genomics">
        <title>Genome analysis and comparative genomics of a Giardia intestinalis assemblage E isolate.</title>
        <authorList>
            <person name="Jerlstrom-Hultqvist J."/>
            <person name="Franzen O."/>
            <person name="Ankarklev J."/>
            <person name="Xu F."/>
            <person name="Nohynkova E."/>
            <person name="Andersson J.O."/>
            <person name="Svard S.G."/>
            <person name="Andersson B."/>
        </authorList>
    </citation>
    <scope>NUCLEOTIDE SEQUENCE [LARGE SCALE GENOMIC DNA]</scope>
    <source>
        <strain evidence="2 3">P15</strain>
    </source>
</reference>
<evidence type="ECO:0000313" key="3">
    <source>
        <dbReference type="Proteomes" id="UP000008974"/>
    </source>
</evidence>
<accession>E1F0I7</accession>
<dbReference type="VEuPathDB" id="GiardiaDB:GLP15_4129"/>
<dbReference type="GO" id="GO:0016765">
    <property type="term" value="F:transferase activity, transferring alkyl or aryl (other than methyl) groups"/>
    <property type="evidence" value="ECO:0007669"/>
    <property type="project" value="InterPro"/>
</dbReference>
<protein>
    <submittedName>
        <fullName evidence="2">BC2 protein</fullName>
    </submittedName>
</protein>
<dbReference type="EMBL" id="ACVC01000106">
    <property type="protein sequence ID" value="EFO64044.1"/>
    <property type="molecule type" value="Genomic_DNA"/>
</dbReference>
<dbReference type="SUPFAM" id="SSF64005">
    <property type="entry name" value="Undecaprenyl diphosphate synthase"/>
    <property type="match status" value="1"/>
</dbReference>
<dbReference type="Gene3D" id="3.40.1180.10">
    <property type="entry name" value="Decaprenyl diphosphate synthase-like"/>
    <property type="match status" value="1"/>
</dbReference>
<comment type="caution">
    <text evidence="2">The sequence shown here is derived from an EMBL/GenBank/DDBJ whole genome shotgun (WGS) entry which is preliminary data.</text>
</comment>
<dbReference type="AlphaFoldDB" id="E1F0I7"/>
<name>E1F0I7_GIAIA</name>
<evidence type="ECO:0000313" key="2">
    <source>
        <dbReference type="EMBL" id="EFO64044.1"/>
    </source>
</evidence>
<dbReference type="InterPro" id="IPR001441">
    <property type="entry name" value="UPP_synth-like"/>
</dbReference>
<dbReference type="InterPro" id="IPR036424">
    <property type="entry name" value="UPP_synth-like_sf"/>
</dbReference>
<evidence type="ECO:0000256" key="1">
    <source>
        <dbReference type="ARBA" id="ARBA00022679"/>
    </source>
</evidence>
<sequence length="377" mass="42624">MGVSSMLTEFIRRQLPTELPQHIVIVADGTGRSSFQHNYDLFPCCLLQHIRLFVSFKIRCLSFVLYGLFSPNTSFDSRSKNLTTMKDALSDLLEYLKTASFLLYITVYGSYNHSRPNNIFLECLELMGSINELTERRSTEVQSKQMYTITLSIFVSYSSLSSLHDVSVKTCQENSTECMINSTVEPSSIALALSCYGIRPYPGITGEIYMSGAVGTVSSPSFTKCVATPLPPPDIFARTSGERRIGDCFLWEIPLHKCMLLWNVHSFYKSPGPLRLLFIILKWSCFKCEQEALEFHISCRQSRYAHLKSARKKKEETSDRCSNKKISCSPCDDDAFESVSIFADRWECSSEKPEGTSSDLTRDSALDNASRGCFIYE</sequence>
<dbReference type="Proteomes" id="UP000008974">
    <property type="component" value="Unassembled WGS sequence"/>
</dbReference>
<keyword evidence="1" id="KW-0808">Transferase</keyword>
<dbReference type="OMA" id="FLWEIPL"/>
<dbReference type="Pfam" id="PF01255">
    <property type="entry name" value="Prenyltransf"/>
    <property type="match status" value="1"/>
</dbReference>
<dbReference type="OrthoDB" id="10252521at2759"/>
<gene>
    <name evidence="2" type="ORF">GLP15_4129</name>
</gene>
<organism evidence="2 3">
    <name type="scientific">Giardia intestinalis (strain P15)</name>
    <name type="common">Giardia lamblia</name>
    <dbReference type="NCBI Taxonomy" id="658858"/>
    <lineage>
        <taxon>Eukaryota</taxon>
        <taxon>Metamonada</taxon>
        <taxon>Diplomonadida</taxon>
        <taxon>Hexamitidae</taxon>
        <taxon>Giardiinae</taxon>
        <taxon>Giardia</taxon>
    </lineage>
</organism>
<proteinExistence type="predicted"/>